<sequence length="187" mass="20510">MPLQPIETARLLLRNWRDEDRAPYAAFLADPILRKFFRGVIDAATASAWIDGYIDTLDATGLGWRAIIRKSDGALIGDAGVGVIDDASRAVMRGAPALEAGWTIGRAYWGQGYATEAARACIAASWSRTDAAEIVAAAHVENTPSHRVMEKLGMRRDLAGDFEDPRFDAGHWLRPHVLYRLGRPASH</sequence>
<dbReference type="Pfam" id="PF13302">
    <property type="entry name" value="Acetyltransf_3"/>
    <property type="match status" value="1"/>
</dbReference>
<evidence type="ECO:0000313" key="2">
    <source>
        <dbReference type="EMBL" id="MDY0871686.1"/>
    </source>
</evidence>
<accession>A0ABU5DWK1</accession>
<feature type="domain" description="N-acetyltransferase" evidence="1">
    <location>
        <begin position="11"/>
        <end position="184"/>
    </location>
</feature>
<dbReference type="InterPro" id="IPR000182">
    <property type="entry name" value="GNAT_dom"/>
</dbReference>
<dbReference type="InterPro" id="IPR016181">
    <property type="entry name" value="Acyl_CoA_acyltransferase"/>
</dbReference>
<organism evidence="2 3">
    <name type="scientific">Dongia rigui</name>
    <dbReference type="NCBI Taxonomy" id="940149"/>
    <lineage>
        <taxon>Bacteria</taxon>
        <taxon>Pseudomonadati</taxon>
        <taxon>Pseudomonadota</taxon>
        <taxon>Alphaproteobacteria</taxon>
        <taxon>Rhodospirillales</taxon>
        <taxon>Dongiaceae</taxon>
        <taxon>Dongia</taxon>
    </lineage>
</organism>
<dbReference type="RefSeq" id="WP_320500116.1">
    <property type="nucleotide sequence ID" value="NZ_JAXCLX010000001.1"/>
</dbReference>
<dbReference type="InterPro" id="IPR051531">
    <property type="entry name" value="N-acetyltransferase"/>
</dbReference>
<reference evidence="2 3" key="1">
    <citation type="journal article" date="2013" name="Antonie Van Leeuwenhoek">
        <title>Dongia rigui sp. nov., isolated from freshwater of a large wetland in Korea.</title>
        <authorList>
            <person name="Baik K.S."/>
            <person name="Hwang Y.M."/>
            <person name="Choi J.S."/>
            <person name="Kwon J."/>
            <person name="Seong C.N."/>
        </authorList>
    </citation>
    <scope>NUCLEOTIDE SEQUENCE [LARGE SCALE GENOMIC DNA]</scope>
    <source>
        <strain evidence="2 3">04SU4-P</strain>
    </source>
</reference>
<dbReference type="Gene3D" id="3.40.630.30">
    <property type="match status" value="1"/>
</dbReference>
<keyword evidence="3" id="KW-1185">Reference proteome</keyword>
<dbReference type="Proteomes" id="UP001271769">
    <property type="component" value="Unassembled WGS sequence"/>
</dbReference>
<evidence type="ECO:0000259" key="1">
    <source>
        <dbReference type="PROSITE" id="PS51186"/>
    </source>
</evidence>
<protein>
    <submittedName>
        <fullName evidence="2">GNAT family N-acetyltransferase</fullName>
    </submittedName>
</protein>
<evidence type="ECO:0000313" key="3">
    <source>
        <dbReference type="Proteomes" id="UP001271769"/>
    </source>
</evidence>
<dbReference type="EMBL" id="JAXCLX010000001">
    <property type="protein sequence ID" value="MDY0871686.1"/>
    <property type="molecule type" value="Genomic_DNA"/>
</dbReference>
<comment type="caution">
    <text evidence="2">The sequence shown here is derived from an EMBL/GenBank/DDBJ whole genome shotgun (WGS) entry which is preliminary data.</text>
</comment>
<dbReference type="PROSITE" id="PS51186">
    <property type="entry name" value="GNAT"/>
    <property type="match status" value="1"/>
</dbReference>
<name>A0ABU5DWK1_9PROT</name>
<proteinExistence type="predicted"/>
<dbReference type="PANTHER" id="PTHR43792:SF1">
    <property type="entry name" value="N-ACETYLTRANSFERASE DOMAIN-CONTAINING PROTEIN"/>
    <property type="match status" value="1"/>
</dbReference>
<dbReference type="PANTHER" id="PTHR43792">
    <property type="entry name" value="GNAT FAMILY, PUTATIVE (AFU_ORTHOLOGUE AFUA_3G00765)-RELATED-RELATED"/>
    <property type="match status" value="1"/>
</dbReference>
<gene>
    <name evidence="2" type="ORF">SMD31_07120</name>
</gene>
<dbReference type="SUPFAM" id="SSF55729">
    <property type="entry name" value="Acyl-CoA N-acyltransferases (Nat)"/>
    <property type="match status" value="1"/>
</dbReference>